<feature type="binding site" evidence="8">
    <location>
        <position position="202"/>
    </location>
    <ligand>
        <name>Fe cation</name>
        <dbReference type="ChEBI" id="CHEBI:24875"/>
        <label>2</label>
    </ligand>
</feature>
<comment type="catalytic activity">
    <reaction evidence="1">
        <text>a phosphate monoester + H2O = an alcohol + phosphate</text>
        <dbReference type="Rhea" id="RHEA:15017"/>
        <dbReference type="ChEBI" id="CHEBI:15377"/>
        <dbReference type="ChEBI" id="CHEBI:30879"/>
        <dbReference type="ChEBI" id="CHEBI:43474"/>
        <dbReference type="ChEBI" id="CHEBI:67140"/>
        <dbReference type="EC" id="3.1.3.2"/>
    </reaction>
</comment>
<dbReference type="InterPro" id="IPR051558">
    <property type="entry name" value="Metallophosphoesterase_PAP"/>
</dbReference>
<dbReference type="InterPro" id="IPR024927">
    <property type="entry name" value="Acid_PPase"/>
</dbReference>
<proteinExistence type="predicted"/>
<feature type="binding site" evidence="8">
    <location>
        <position position="106"/>
    </location>
    <ligand>
        <name>Fe cation</name>
        <dbReference type="ChEBI" id="CHEBI:24875"/>
        <label>2</label>
    </ligand>
</feature>
<feature type="binding site" evidence="8">
    <location>
        <position position="30"/>
    </location>
    <ligand>
        <name>Fe cation</name>
        <dbReference type="ChEBI" id="CHEBI:24875"/>
        <label>1</label>
    </ligand>
</feature>
<dbReference type="AlphaFoldDB" id="A0A9W9YYZ5"/>
<feature type="binding site" evidence="8">
    <location>
        <position position="237"/>
    </location>
    <ligand>
        <name>Fe cation</name>
        <dbReference type="ChEBI" id="CHEBI:24875"/>
        <label>2</label>
    </ligand>
</feature>
<dbReference type="CDD" id="cd07378">
    <property type="entry name" value="MPP_ACP5"/>
    <property type="match status" value="1"/>
</dbReference>
<feature type="signal peptide" evidence="11">
    <location>
        <begin position="1"/>
        <end position="20"/>
    </location>
</feature>
<feature type="chain" id="PRO_5040732272" description="Tartrate-resistant acid phosphatase type 5" evidence="11">
    <location>
        <begin position="21"/>
        <end position="385"/>
    </location>
</feature>
<evidence type="ECO:0000256" key="10">
    <source>
        <dbReference type="PIRSR" id="PIRSR000898-3"/>
    </source>
</evidence>
<gene>
    <name evidence="13" type="primary">ACP5</name>
    <name evidence="13" type="ORF">OS493_021386</name>
</gene>
<dbReference type="Pfam" id="PF00149">
    <property type="entry name" value="Metallophos"/>
    <property type="match status" value="1"/>
</dbReference>
<dbReference type="SUPFAM" id="SSF56300">
    <property type="entry name" value="Metallo-dependent phosphatases"/>
    <property type="match status" value="1"/>
</dbReference>
<protein>
    <recommendedName>
        <fullName evidence="3">Tartrate-resistant acid phosphatase type 5</fullName>
        <ecNumber evidence="2">3.1.3.2</ecNumber>
    </recommendedName>
    <alternativeName>
        <fullName evidence="7">Tartrate-resistant acid ATPase</fullName>
    </alternativeName>
    <alternativeName>
        <fullName evidence="6">Type 5 acid phosphatase</fullName>
    </alternativeName>
</protein>
<name>A0A9W9YYZ5_9CNID</name>
<dbReference type="FunFam" id="3.60.21.10:FF:000062">
    <property type="entry name" value="Tartrate-resistant acid phosphatase type 5"/>
    <property type="match status" value="1"/>
</dbReference>
<dbReference type="InterPro" id="IPR029052">
    <property type="entry name" value="Metallo-depent_PP-like"/>
</dbReference>
<dbReference type="Gene3D" id="3.60.21.10">
    <property type="match status" value="2"/>
</dbReference>
<keyword evidence="9" id="KW-1015">Disulfide bond</keyword>
<evidence type="ECO:0000256" key="9">
    <source>
        <dbReference type="PIRSR" id="PIRSR000898-2"/>
    </source>
</evidence>
<keyword evidence="4 11" id="KW-0732">Signal</keyword>
<evidence type="ECO:0000256" key="11">
    <source>
        <dbReference type="SAM" id="SignalP"/>
    </source>
</evidence>
<feature type="binding site" evidence="8">
    <location>
        <position position="68"/>
    </location>
    <ligand>
        <name>Fe cation</name>
        <dbReference type="ChEBI" id="CHEBI:24875"/>
        <label>1</label>
    </ligand>
</feature>
<dbReference type="GO" id="GO:0003993">
    <property type="term" value="F:acid phosphatase activity"/>
    <property type="evidence" value="ECO:0007669"/>
    <property type="project" value="UniProtKB-EC"/>
</dbReference>
<evidence type="ECO:0000256" key="3">
    <source>
        <dbReference type="ARBA" id="ARBA00015822"/>
    </source>
</evidence>
<comment type="caution">
    <text evidence="13">The sequence shown here is derived from an EMBL/GenBank/DDBJ whole genome shotgun (WGS) entry which is preliminary data.</text>
</comment>
<evidence type="ECO:0000313" key="13">
    <source>
        <dbReference type="EMBL" id="KAJ7371961.1"/>
    </source>
</evidence>
<comment type="cofactor">
    <cofactor evidence="8">
        <name>Fe cation</name>
        <dbReference type="ChEBI" id="CHEBI:24875"/>
    </cofactor>
    <text evidence="8">Binds 2 iron ions per subunit.</text>
</comment>
<feature type="binding site" evidence="8">
    <location>
        <position position="68"/>
    </location>
    <ligand>
        <name>Fe cation</name>
        <dbReference type="ChEBI" id="CHEBI:24875"/>
        <label>2</label>
    </ligand>
</feature>
<dbReference type="PIRSF" id="PIRSF000898">
    <property type="entry name" value="Acid_Ptase_5"/>
    <property type="match status" value="1"/>
</dbReference>
<evidence type="ECO:0000256" key="5">
    <source>
        <dbReference type="ARBA" id="ARBA00022801"/>
    </source>
</evidence>
<keyword evidence="8" id="KW-0479">Metal-binding</keyword>
<keyword evidence="14" id="KW-1185">Reference proteome</keyword>
<evidence type="ECO:0000256" key="6">
    <source>
        <dbReference type="ARBA" id="ARBA00029999"/>
    </source>
</evidence>
<evidence type="ECO:0000256" key="4">
    <source>
        <dbReference type="ARBA" id="ARBA00022729"/>
    </source>
</evidence>
<keyword evidence="5 13" id="KW-0378">Hydrolase</keyword>
<dbReference type="Proteomes" id="UP001163046">
    <property type="component" value="Unassembled WGS sequence"/>
</dbReference>
<sequence length="385" mass="43242">MTVIQIQLVIFLISITLVRGDELRFLVVGDWGGLPFWPYTTPYETAVSKGMGKIAQQLGSQFTVALGDNFYLSGVKDVDDKRFQETFEDVFTAKSLMTPWYLCAGNHDHYGNVSAQIAYSSRSKRWNFPNFYYTKSWKIPGSDKELQLVLVDTILLCGNTGHDNSLEQPEGPESIEVAEAQWDWLESTLRSSTAHYLVVGGHFPVWSIAEHGPTTCLVDRLRPMLQKYHVTAYINGHDHNLQHLKELNSPVEYFVIGAGAKINNDTSNKDKVPKGSSLFFWADYSKSGGFAVVRVAVDNMTHLKEPNSPVEYFVIGAGDIVDNNTSNKDKVPKGSSLFFWADYFKMGGFAVVRVAVDNMTVELVDSYGSILYNRQLYPRQSVTLQ</sequence>
<accession>A0A9W9YYZ5</accession>
<evidence type="ECO:0000256" key="8">
    <source>
        <dbReference type="PIRSR" id="PIRSR000898-1"/>
    </source>
</evidence>
<reference evidence="13" key="1">
    <citation type="submission" date="2023-01" db="EMBL/GenBank/DDBJ databases">
        <title>Genome assembly of the deep-sea coral Lophelia pertusa.</title>
        <authorList>
            <person name="Herrera S."/>
            <person name="Cordes E."/>
        </authorList>
    </citation>
    <scope>NUCLEOTIDE SEQUENCE</scope>
    <source>
        <strain evidence="13">USNM1676648</strain>
        <tissue evidence="13">Polyp</tissue>
    </source>
</reference>
<evidence type="ECO:0000256" key="1">
    <source>
        <dbReference type="ARBA" id="ARBA00000032"/>
    </source>
</evidence>
<feature type="domain" description="Calcineurin-like phosphoesterase" evidence="12">
    <location>
        <begin position="23"/>
        <end position="240"/>
    </location>
</feature>
<keyword evidence="8" id="KW-0408">Iron</keyword>
<dbReference type="OrthoDB" id="411211at2759"/>
<dbReference type="GO" id="GO:0046872">
    <property type="term" value="F:metal ion binding"/>
    <property type="evidence" value="ECO:0007669"/>
    <property type="project" value="UniProtKB-KW"/>
</dbReference>
<organism evidence="13 14">
    <name type="scientific">Desmophyllum pertusum</name>
    <dbReference type="NCBI Taxonomy" id="174260"/>
    <lineage>
        <taxon>Eukaryota</taxon>
        <taxon>Metazoa</taxon>
        <taxon>Cnidaria</taxon>
        <taxon>Anthozoa</taxon>
        <taxon>Hexacorallia</taxon>
        <taxon>Scleractinia</taxon>
        <taxon>Caryophylliina</taxon>
        <taxon>Caryophylliidae</taxon>
        <taxon>Desmophyllum</taxon>
    </lineage>
</organism>
<dbReference type="EC" id="3.1.3.2" evidence="2"/>
<evidence type="ECO:0000313" key="14">
    <source>
        <dbReference type="Proteomes" id="UP001163046"/>
    </source>
</evidence>
<evidence type="ECO:0000256" key="7">
    <source>
        <dbReference type="ARBA" id="ARBA00031589"/>
    </source>
</evidence>
<feature type="binding site" evidence="8">
    <location>
        <position position="71"/>
    </location>
    <ligand>
        <name>Fe cation</name>
        <dbReference type="ChEBI" id="CHEBI:24875"/>
        <label>1</label>
    </ligand>
</feature>
<dbReference type="PANTHER" id="PTHR10161:SF14">
    <property type="entry name" value="TARTRATE-RESISTANT ACID PHOSPHATASE TYPE 5"/>
    <property type="match status" value="1"/>
</dbReference>
<feature type="disulfide bond" evidence="9">
    <location>
        <begin position="157"/>
        <end position="216"/>
    </location>
</feature>
<dbReference type="PANTHER" id="PTHR10161">
    <property type="entry name" value="TARTRATE-RESISTANT ACID PHOSPHATASE TYPE 5"/>
    <property type="match status" value="1"/>
</dbReference>
<feature type="binding site" evidence="8">
    <location>
        <position position="239"/>
    </location>
    <ligand>
        <name>Fe cation</name>
        <dbReference type="ChEBI" id="CHEBI:24875"/>
        <label>1</label>
    </ligand>
</feature>
<evidence type="ECO:0000259" key="12">
    <source>
        <dbReference type="Pfam" id="PF00149"/>
    </source>
</evidence>
<feature type="glycosylation site" description="N-linked (GlcNAc...) asparagine" evidence="10">
    <location>
        <position position="112"/>
    </location>
</feature>
<evidence type="ECO:0000256" key="2">
    <source>
        <dbReference type="ARBA" id="ARBA00012646"/>
    </source>
</evidence>
<dbReference type="EMBL" id="MU826839">
    <property type="protein sequence ID" value="KAJ7371961.1"/>
    <property type="molecule type" value="Genomic_DNA"/>
</dbReference>
<dbReference type="InterPro" id="IPR004843">
    <property type="entry name" value="Calcineurin-like_PHP"/>
</dbReference>